<evidence type="ECO:0000313" key="1">
    <source>
        <dbReference type="EMBL" id="KAI0058252.1"/>
    </source>
</evidence>
<reference evidence="1" key="2">
    <citation type="journal article" date="2022" name="New Phytol.">
        <title>Evolutionary transition to the ectomycorrhizal habit in the genomes of a hyperdiverse lineage of mushroom-forming fungi.</title>
        <authorList>
            <person name="Looney B."/>
            <person name="Miyauchi S."/>
            <person name="Morin E."/>
            <person name="Drula E."/>
            <person name="Courty P.E."/>
            <person name="Kohler A."/>
            <person name="Kuo A."/>
            <person name="LaButti K."/>
            <person name="Pangilinan J."/>
            <person name="Lipzen A."/>
            <person name="Riley R."/>
            <person name="Andreopoulos W."/>
            <person name="He G."/>
            <person name="Johnson J."/>
            <person name="Nolan M."/>
            <person name="Tritt A."/>
            <person name="Barry K.W."/>
            <person name="Grigoriev I.V."/>
            <person name="Nagy L.G."/>
            <person name="Hibbett D."/>
            <person name="Henrissat B."/>
            <person name="Matheny P.B."/>
            <person name="Labbe J."/>
            <person name="Martin F.M."/>
        </authorList>
    </citation>
    <scope>NUCLEOTIDE SEQUENCE</scope>
    <source>
        <strain evidence="1">HHB10654</strain>
    </source>
</reference>
<protein>
    <submittedName>
        <fullName evidence="1">Uncharacterized protein</fullName>
    </submittedName>
</protein>
<dbReference type="EMBL" id="MU277237">
    <property type="protein sequence ID" value="KAI0058252.1"/>
    <property type="molecule type" value="Genomic_DNA"/>
</dbReference>
<reference evidence="1" key="1">
    <citation type="submission" date="2021-03" db="EMBL/GenBank/DDBJ databases">
        <authorList>
            <consortium name="DOE Joint Genome Institute"/>
            <person name="Ahrendt S."/>
            <person name="Looney B.P."/>
            <person name="Miyauchi S."/>
            <person name="Morin E."/>
            <person name="Drula E."/>
            <person name="Courty P.E."/>
            <person name="Chicoki N."/>
            <person name="Fauchery L."/>
            <person name="Kohler A."/>
            <person name="Kuo A."/>
            <person name="Labutti K."/>
            <person name="Pangilinan J."/>
            <person name="Lipzen A."/>
            <person name="Riley R."/>
            <person name="Andreopoulos W."/>
            <person name="He G."/>
            <person name="Johnson J."/>
            <person name="Barry K.W."/>
            <person name="Grigoriev I.V."/>
            <person name="Nagy L."/>
            <person name="Hibbett D."/>
            <person name="Henrissat B."/>
            <person name="Matheny P.B."/>
            <person name="Labbe J."/>
            <person name="Martin F."/>
        </authorList>
    </citation>
    <scope>NUCLEOTIDE SEQUENCE</scope>
    <source>
        <strain evidence="1">HHB10654</strain>
    </source>
</reference>
<dbReference type="Proteomes" id="UP000814140">
    <property type="component" value="Unassembled WGS sequence"/>
</dbReference>
<proteinExistence type="predicted"/>
<comment type="caution">
    <text evidence="1">The sequence shown here is derived from an EMBL/GenBank/DDBJ whole genome shotgun (WGS) entry which is preliminary data.</text>
</comment>
<keyword evidence="2" id="KW-1185">Reference proteome</keyword>
<accession>A0ACB8SPT2</accession>
<sequence length="385" mass="41004">MLSSKPSSLTSVFCAPRPSSTMLLCQLLALLCGAVALLYPAIPSAIELGQDILDQIFPPQYNPTVTYIYMTGADNAPPKSLRRGITTANYPTAYATSSVYPIDAAPVAPSHRLSVALVCACLLFAAVLGRWLVSYQVRGKASSLSSLTAVKSGLRDHSETSSPANFTTSVPCGRPKVSMSSIYPPSPPSSPTSAIHLLPPPDKSSNITPAELRRRLRLRLSLESHSQPPAGAATLTHASEIDPISSQTTSMPPFEENQAPSLTLVPSDPAAWLSFVFCNDDDTEKFVYTSHDEDDEDDDEQFVYTGEDAAPPHTIDEDAESDELGIPATASRSDLHAGKTEPLPLLTLSPLSSMTPVAQSGNIILLQSVRNGRPAGLEASIHAPR</sequence>
<name>A0ACB8SPT2_9AGAM</name>
<gene>
    <name evidence="1" type="ORF">BV25DRAFT_1290214</name>
</gene>
<evidence type="ECO:0000313" key="2">
    <source>
        <dbReference type="Proteomes" id="UP000814140"/>
    </source>
</evidence>
<organism evidence="1 2">
    <name type="scientific">Artomyces pyxidatus</name>
    <dbReference type="NCBI Taxonomy" id="48021"/>
    <lineage>
        <taxon>Eukaryota</taxon>
        <taxon>Fungi</taxon>
        <taxon>Dikarya</taxon>
        <taxon>Basidiomycota</taxon>
        <taxon>Agaricomycotina</taxon>
        <taxon>Agaricomycetes</taxon>
        <taxon>Russulales</taxon>
        <taxon>Auriscalpiaceae</taxon>
        <taxon>Artomyces</taxon>
    </lineage>
</organism>